<feature type="region of interest" description="Disordered" evidence="1">
    <location>
        <begin position="135"/>
        <end position="154"/>
    </location>
</feature>
<feature type="compositionally biased region" description="Acidic residues" evidence="1">
    <location>
        <begin position="12"/>
        <end position="21"/>
    </location>
</feature>
<evidence type="ECO:0000313" key="3">
    <source>
        <dbReference type="Proteomes" id="UP001530293"/>
    </source>
</evidence>
<evidence type="ECO:0000256" key="1">
    <source>
        <dbReference type="SAM" id="MobiDB-lite"/>
    </source>
</evidence>
<feature type="compositionally biased region" description="Basic and acidic residues" evidence="1">
    <location>
        <begin position="460"/>
        <end position="475"/>
    </location>
</feature>
<feature type="compositionally biased region" description="Basic and acidic residues" evidence="1">
    <location>
        <begin position="374"/>
        <end position="385"/>
    </location>
</feature>
<feature type="region of interest" description="Disordered" evidence="1">
    <location>
        <begin position="434"/>
        <end position="487"/>
    </location>
</feature>
<keyword evidence="3" id="KW-1185">Reference proteome</keyword>
<evidence type="ECO:0000313" key="2">
    <source>
        <dbReference type="EMBL" id="KAL3760517.1"/>
    </source>
</evidence>
<comment type="caution">
    <text evidence="2">The sequence shown here is derived from an EMBL/GenBank/DDBJ whole genome shotgun (WGS) entry which is preliminary data.</text>
</comment>
<feature type="region of interest" description="Disordered" evidence="1">
    <location>
        <begin position="1"/>
        <end position="31"/>
    </location>
</feature>
<proteinExistence type="predicted"/>
<reference evidence="2 3" key="1">
    <citation type="submission" date="2024-10" db="EMBL/GenBank/DDBJ databases">
        <title>Updated reference genomes for cyclostephanoid diatoms.</title>
        <authorList>
            <person name="Roberts W.R."/>
            <person name="Alverson A.J."/>
        </authorList>
    </citation>
    <scope>NUCLEOTIDE SEQUENCE [LARGE SCALE GENOMIC DNA]</scope>
    <source>
        <strain evidence="2 3">AJA232-27</strain>
    </source>
</reference>
<sequence length="531" mass="58773">MACTAASGGNDAADDELEEATNDYSSYWQSIPDPPTPNMVLSATAAVASSGPIEVIDASAMGEDAAVTAAGAESQRHHHHQLRQERKRHSYAFRDVTNHPPTVNLKHTAKHDVANASKLSTSSFSILAEDDDEHPRKNVIGSGYENNNTEKTRKTKRLRRQTIPSQGAVLPLAELHNAHTITTCQSNDRTTSNSGRISCTSSMKSMIHLVRKYYSLPNENRIHVANEIHSLSGYPMPGHATNKNYTQSKEEFVLKVQPIVQAMEDRKHLDVLEAEKYTNCHVVKDVDKRGGGFCYSDVNTGEEIEAQDYKLRYAAMLYEKRRRRKEKTVDDDDCDENECCRRGDADSDFHHSDVVEEVTTTREDGVCDSCDGGSCHEDETRRESIDDSNMDMDEGVSMDESIMSLDESVVHEDAPHSDSKDASSSTADVLDTASINAESSSNNVTSRSENKPSEGAQDESNQHELDHHHDDDIRSSPHHHTALNRMPASNNPRVLAARARLWLAIDTALAAYSREIQKIQDGGGDLSGRMN</sequence>
<name>A0ABD3MA80_9STRA</name>
<feature type="region of interest" description="Disordered" evidence="1">
    <location>
        <begin position="369"/>
        <end position="394"/>
    </location>
</feature>
<feature type="compositionally biased region" description="Polar residues" evidence="1">
    <location>
        <begin position="434"/>
        <end position="447"/>
    </location>
</feature>
<protein>
    <submittedName>
        <fullName evidence="2">Uncharacterized protein</fullName>
    </submittedName>
</protein>
<dbReference type="Proteomes" id="UP001530293">
    <property type="component" value="Unassembled WGS sequence"/>
</dbReference>
<organism evidence="2 3">
    <name type="scientific">Discostella pseudostelligera</name>
    <dbReference type="NCBI Taxonomy" id="259834"/>
    <lineage>
        <taxon>Eukaryota</taxon>
        <taxon>Sar</taxon>
        <taxon>Stramenopiles</taxon>
        <taxon>Ochrophyta</taxon>
        <taxon>Bacillariophyta</taxon>
        <taxon>Coscinodiscophyceae</taxon>
        <taxon>Thalassiosirophycidae</taxon>
        <taxon>Stephanodiscales</taxon>
        <taxon>Stephanodiscaceae</taxon>
        <taxon>Discostella</taxon>
    </lineage>
</organism>
<dbReference type="AlphaFoldDB" id="A0ABD3MA80"/>
<gene>
    <name evidence="2" type="ORF">ACHAWU_001852</name>
</gene>
<feature type="compositionally biased region" description="Basic and acidic residues" evidence="1">
    <location>
        <begin position="409"/>
        <end position="421"/>
    </location>
</feature>
<feature type="region of interest" description="Disordered" evidence="1">
    <location>
        <begin position="409"/>
        <end position="428"/>
    </location>
</feature>
<dbReference type="EMBL" id="JALLBG020000182">
    <property type="protein sequence ID" value="KAL3760517.1"/>
    <property type="molecule type" value="Genomic_DNA"/>
</dbReference>
<accession>A0ABD3MA80</accession>